<evidence type="ECO:0000256" key="1">
    <source>
        <dbReference type="ARBA" id="ARBA00004479"/>
    </source>
</evidence>
<dbReference type="GO" id="GO:0098609">
    <property type="term" value="P:cell-cell adhesion"/>
    <property type="evidence" value="ECO:0007669"/>
    <property type="project" value="TreeGrafter"/>
</dbReference>
<dbReference type="GO" id="GO:0008305">
    <property type="term" value="C:integrin complex"/>
    <property type="evidence" value="ECO:0007669"/>
    <property type="project" value="InterPro"/>
</dbReference>
<dbReference type="FunFam" id="3.40.50.410:FF:000067">
    <property type="entry name" value="Integrin alpha M"/>
    <property type="match status" value="1"/>
</dbReference>
<dbReference type="GO" id="GO:0007229">
    <property type="term" value="P:integrin-mediated signaling pathway"/>
    <property type="evidence" value="ECO:0007669"/>
    <property type="project" value="UniProtKB-KW"/>
</dbReference>
<dbReference type="STRING" id="9755.ENSPCTP00005006050"/>
<dbReference type="Gene3D" id="3.40.50.410">
    <property type="entry name" value="von Willebrand factor, type A domain"/>
    <property type="match status" value="1"/>
</dbReference>
<evidence type="ECO:0000256" key="5">
    <source>
        <dbReference type="ARBA" id="ARBA00022729"/>
    </source>
</evidence>
<protein>
    <submittedName>
        <fullName evidence="19">Integrin alpha-M</fullName>
    </submittedName>
</protein>
<keyword evidence="13 16" id="KW-0675">Receptor</keyword>
<evidence type="ECO:0000256" key="9">
    <source>
        <dbReference type="ARBA" id="ARBA00022989"/>
    </source>
</evidence>
<dbReference type="PROSITE" id="PS00242">
    <property type="entry name" value="INTEGRIN_ALPHA"/>
    <property type="match status" value="1"/>
</dbReference>
<sequence>MLWLSGACSLTAPALSSYDSQSPSTNRLVVGAPQEIKAADQTGGLYQCDCSVGKCEPIPLQVPPEAVNMSLGLSLAFATKPFRLLACGPTVHQICKGNTYVNGFCFLFVSNLLQQPRRLPEALRGCPQQDSDIAFLIDGSGSISPTDFQKMKNFVSTVMSQFPKSKTLFSLMQYSEEFQTHFTFNDFKRNPSPEFLVRPIMQLLGRTHTATAIRKVVRELFHSRNGSRENAHKILVVITDGEKYGDPLDYKDVIPEADRKGVIRYVIGVGAAFFSDKSLKELNTIASKPPGEHVFQVNNFEALKTIQNQLQEKIFAIEGTHTGSTSSFEYEMSQEGFSAVFTSDGPLLGAVGSFDWAGGAFLHTSKDKVTFINTTRVDSDMNDAYLGYAAEAILQNRVQILLLGAPRYQHIGLVVIFKKNAGAWEKNAEIKGSQIGSYFGASLSSVDVDRDGSSDLVLIGAPHYYEQSQGGQVSVCPFPRGRAKWQCGVVLRGEQGHLWARFGAALTVLGDVNGDRLTDVAIGAPGEQENRGAVYLFHGTSGLGLSPAHSQRITGSQFSPRLQYFGQSLSGGQDLTMDGLVDLAVGAQGHVLLLRSQPVLKVEATMEFTPREVARDVYECRERVVKGLIAGEVRVCLRVRKSTLFLLSYSCHCLFFLQLQITFNITFDVNPDAFFGNKLLLKANVTSENNIPGNNKTEFQLQLPVKYAVYIVVTSLEVSTKYLNFTASENTSHIIEHQYQFNNLGGRKLPISVVFLVPIQLNRVTVWDQLHVTFSQNLSSRCHTNRSDPRDSDFLGELKKTPLLNCSIAVCQRIQCDIPSFGVQEEFKVTLKGNLSFDWYIKTSHNHLQLVSTAEILFDGSEFALLPGQGAFVRAQTETKVESYEVHNPVPLIVGSSAGGLLLLALVTGGLYKLGFFKRQYKDMITEAGPETALPQ</sequence>
<dbReference type="OrthoDB" id="5317514at2759"/>
<dbReference type="SUPFAM" id="SSF69318">
    <property type="entry name" value="Integrin alpha N-terminal domain"/>
    <property type="match status" value="1"/>
</dbReference>
<dbReference type="InterPro" id="IPR028994">
    <property type="entry name" value="Integrin_alpha_N"/>
</dbReference>
<dbReference type="InterPro" id="IPR048633">
    <property type="entry name" value="ITGAX-like_Ig_3"/>
</dbReference>
<dbReference type="FunFam" id="2.130.10.130:FF:000005">
    <property type="entry name" value="Integrin alpha L"/>
    <property type="match status" value="1"/>
</dbReference>
<feature type="repeat" description="FG-GAP" evidence="15">
    <location>
        <begin position="321"/>
        <end position="372"/>
    </location>
</feature>
<dbReference type="PRINTS" id="PR00453">
    <property type="entry name" value="VWFADOMAIN"/>
</dbReference>
<dbReference type="Pfam" id="PF21520">
    <property type="entry name" value="ITGAX-like_Ig_3"/>
    <property type="match status" value="1"/>
</dbReference>
<dbReference type="PRINTS" id="PR01185">
    <property type="entry name" value="INTEGRINA"/>
</dbReference>
<reference evidence="19" key="1">
    <citation type="submission" date="2025-08" db="UniProtKB">
        <authorList>
            <consortium name="RefSeq"/>
        </authorList>
    </citation>
    <scope>IDENTIFICATION</scope>
    <source>
        <tissue evidence="19">Muscle</tissue>
    </source>
</reference>
<name>A0A455BXU7_PHYMC</name>
<dbReference type="InterPro" id="IPR032695">
    <property type="entry name" value="Integrin_dom_sf"/>
</dbReference>
<evidence type="ECO:0000256" key="15">
    <source>
        <dbReference type="PROSITE-ProRule" id="PRU00803"/>
    </source>
</evidence>
<dbReference type="Pfam" id="PF00092">
    <property type="entry name" value="VWA"/>
    <property type="match status" value="1"/>
</dbReference>
<feature type="repeat" description="FG-GAP" evidence="15">
    <location>
        <begin position="425"/>
        <end position="485"/>
    </location>
</feature>
<dbReference type="PROSITE" id="PS50234">
    <property type="entry name" value="VWFA"/>
    <property type="match status" value="1"/>
</dbReference>
<keyword evidence="11 16" id="KW-0472">Membrane</keyword>
<dbReference type="InterPro" id="IPR013519">
    <property type="entry name" value="Int_alpha_beta-p"/>
</dbReference>
<evidence type="ECO:0000256" key="2">
    <source>
        <dbReference type="ARBA" id="ARBA00008054"/>
    </source>
</evidence>
<dbReference type="InterPro" id="IPR000413">
    <property type="entry name" value="Integrin_alpha"/>
</dbReference>
<evidence type="ECO:0000256" key="11">
    <source>
        <dbReference type="ARBA" id="ARBA00023136"/>
    </source>
</evidence>
<dbReference type="PANTHER" id="PTHR23220">
    <property type="entry name" value="INTEGRIN ALPHA"/>
    <property type="match status" value="1"/>
</dbReference>
<dbReference type="InterPro" id="IPR002035">
    <property type="entry name" value="VWF_A"/>
</dbReference>
<dbReference type="RefSeq" id="XP_028353839.1">
    <property type="nucleotide sequence ID" value="XM_028498038.2"/>
</dbReference>
<feature type="domain" description="VWFA" evidence="17">
    <location>
        <begin position="132"/>
        <end position="310"/>
    </location>
</feature>
<evidence type="ECO:0000256" key="7">
    <source>
        <dbReference type="ARBA" id="ARBA00022837"/>
    </source>
</evidence>
<keyword evidence="7" id="KW-0106">Calcium</keyword>
<evidence type="ECO:0000256" key="12">
    <source>
        <dbReference type="ARBA" id="ARBA00023157"/>
    </source>
</evidence>
<evidence type="ECO:0000313" key="18">
    <source>
        <dbReference type="Proteomes" id="UP000248484"/>
    </source>
</evidence>
<dbReference type="GO" id="GO:0005178">
    <property type="term" value="F:integrin binding"/>
    <property type="evidence" value="ECO:0007669"/>
    <property type="project" value="TreeGrafter"/>
</dbReference>
<comment type="similarity">
    <text evidence="2 16">Belongs to the integrin alpha chain family.</text>
</comment>
<dbReference type="InterPro" id="IPR036465">
    <property type="entry name" value="vWFA_dom_sf"/>
</dbReference>
<dbReference type="FunCoup" id="A0A455BXU7">
    <property type="interactions" value="271"/>
</dbReference>
<evidence type="ECO:0000259" key="17">
    <source>
        <dbReference type="PROSITE" id="PS50234"/>
    </source>
</evidence>
<evidence type="ECO:0000256" key="14">
    <source>
        <dbReference type="ARBA" id="ARBA00023180"/>
    </source>
</evidence>
<evidence type="ECO:0000256" key="13">
    <source>
        <dbReference type="ARBA" id="ARBA00023170"/>
    </source>
</evidence>
<dbReference type="GO" id="GO:0009897">
    <property type="term" value="C:external side of plasma membrane"/>
    <property type="evidence" value="ECO:0007669"/>
    <property type="project" value="TreeGrafter"/>
</dbReference>
<dbReference type="InterPro" id="IPR018184">
    <property type="entry name" value="Integrin_alpha_C_CS"/>
</dbReference>
<dbReference type="Pfam" id="PF01839">
    <property type="entry name" value="FG-GAP"/>
    <property type="match status" value="2"/>
</dbReference>
<feature type="repeat" description="FG-GAP" evidence="15">
    <location>
        <begin position="551"/>
        <end position="611"/>
    </location>
</feature>
<organism evidence="18 19">
    <name type="scientific">Physeter macrocephalus</name>
    <name type="common">Sperm whale</name>
    <name type="synonym">Physeter catodon</name>
    <dbReference type="NCBI Taxonomy" id="9755"/>
    <lineage>
        <taxon>Eukaryota</taxon>
        <taxon>Metazoa</taxon>
        <taxon>Chordata</taxon>
        <taxon>Craniata</taxon>
        <taxon>Vertebrata</taxon>
        <taxon>Euteleostomi</taxon>
        <taxon>Mammalia</taxon>
        <taxon>Eutheria</taxon>
        <taxon>Laurasiatheria</taxon>
        <taxon>Artiodactyla</taxon>
        <taxon>Whippomorpha</taxon>
        <taxon>Cetacea</taxon>
        <taxon>Odontoceti</taxon>
        <taxon>Physeteridae</taxon>
        <taxon>Physeter</taxon>
    </lineage>
</organism>
<dbReference type="SMART" id="SM00327">
    <property type="entry name" value="VWA"/>
    <property type="match status" value="1"/>
</dbReference>
<evidence type="ECO:0000313" key="19">
    <source>
        <dbReference type="RefSeq" id="XP_028353839.1"/>
    </source>
</evidence>
<feature type="transmembrane region" description="Helical" evidence="16">
    <location>
        <begin position="890"/>
        <end position="912"/>
    </location>
</feature>
<accession>A0A455BXU7</accession>
<keyword evidence="6" id="KW-0677">Repeat</keyword>
<evidence type="ECO:0000256" key="6">
    <source>
        <dbReference type="ARBA" id="ARBA00022737"/>
    </source>
</evidence>
<evidence type="ECO:0000256" key="8">
    <source>
        <dbReference type="ARBA" id="ARBA00022889"/>
    </source>
</evidence>
<proteinExistence type="inferred from homology"/>
<keyword evidence="5 16" id="KW-0732">Signal</keyword>
<dbReference type="PROSITE" id="PS51470">
    <property type="entry name" value="FG_GAP"/>
    <property type="match status" value="4"/>
</dbReference>
<dbReference type="GO" id="GO:0007160">
    <property type="term" value="P:cell-matrix adhesion"/>
    <property type="evidence" value="ECO:0007669"/>
    <property type="project" value="TreeGrafter"/>
</dbReference>
<dbReference type="Gene3D" id="2.130.10.130">
    <property type="entry name" value="Integrin alpha, N-terminal"/>
    <property type="match status" value="1"/>
</dbReference>
<keyword evidence="3 16" id="KW-0812">Transmembrane</keyword>
<dbReference type="InParanoid" id="A0A455BXU7"/>
<dbReference type="SUPFAM" id="SSF69179">
    <property type="entry name" value="Integrin domains"/>
    <property type="match status" value="1"/>
</dbReference>
<dbReference type="FunFam" id="1.20.5.930:FF:000004">
    <property type="entry name" value="Integrin subunit alpha M"/>
    <property type="match status" value="1"/>
</dbReference>
<dbReference type="GeneID" id="102987095"/>
<keyword evidence="4" id="KW-0479">Metal-binding</keyword>
<dbReference type="Gene3D" id="2.60.40.1510">
    <property type="entry name" value="ntegrin, alpha v. Chain A, domain 3"/>
    <property type="match status" value="1"/>
</dbReference>
<feature type="signal peptide" evidence="16">
    <location>
        <begin position="1"/>
        <end position="16"/>
    </location>
</feature>
<dbReference type="Pfam" id="PF00357">
    <property type="entry name" value="Integrin_alpha"/>
    <property type="match status" value="1"/>
</dbReference>
<dbReference type="Gene3D" id="2.60.40.1530">
    <property type="entry name" value="ntegrin, alpha v. Chain A, domain 4"/>
    <property type="match status" value="1"/>
</dbReference>
<evidence type="ECO:0000256" key="16">
    <source>
        <dbReference type="RuleBase" id="RU003762"/>
    </source>
</evidence>
<evidence type="ECO:0000256" key="10">
    <source>
        <dbReference type="ARBA" id="ARBA00023037"/>
    </source>
</evidence>
<dbReference type="GO" id="GO:0033627">
    <property type="term" value="P:cell adhesion mediated by integrin"/>
    <property type="evidence" value="ECO:0007669"/>
    <property type="project" value="TreeGrafter"/>
</dbReference>
<feature type="chain" id="PRO_5019614105" evidence="16">
    <location>
        <begin position="17"/>
        <end position="936"/>
    </location>
</feature>
<gene>
    <name evidence="19" type="primary">LOC102987095</name>
</gene>
<dbReference type="GO" id="GO:0046872">
    <property type="term" value="F:metal ion binding"/>
    <property type="evidence" value="ECO:0007669"/>
    <property type="project" value="UniProtKB-KW"/>
</dbReference>
<keyword evidence="10 16" id="KW-0401">Integrin</keyword>
<keyword evidence="18" id="KW-1185">Reference proteome</keyword>
<dbReference type="AlphaFoldDB" id="A0A455BXU7"/>
<feature type="repeat" description="FG-GAP" evidence="15">
    <location>
        <begin position="488"/>
        <end position="546"/>
    </location>
</feature>
<dbReference type="Gene3D" id="1.20.5.930">
    <property type="entry name" value="Bicelle-embedded integrin alpha(iib) transmembrane segment"/>
    <property type="match status" value="1"/>
</dbReference>
<keyword evidence="12" id="KW-1015">Disulfide bond</keyword>
<dbReference type="InterPro" id="IPR013517">
    <property type="entry name" value="FG-GAP"/>
</dbReference>
<dbReference type="SUPFAM" id="SSF53300">
    <property type="entry name" value="vWA-like"/>
    <property type="match status" value="1"/>
</dbReference>
<keyword evidence="14" id="KW-0325">Glycoprotein</keyword>
<evidence type="ECO:0000256" key="4">
    <source>
        <dbReference type="ARBA" id="ARBA00022723"/>
    </source>
</evidence>
<keyword evidence="9 16" id="KW-1133">Transmembrane helix</keyword>
<comment type="subcellular location">
    <subcellularLocation>
        <location evidence="1 16">Membrane</location>
        <topology evidence="1 16">Single-pass type I membrane protein</topology>
    </subcellularLocation>
</comment>
<keyword evidence="8 16" id="KW-0130">Cell adhesion</keyword>
<dbReference type="KEGG" id="pcad:102987095"/>
<dbReference type="PANTHER" id="PTHR23220:SF130">
    <property type="entry name" value="INTEGRIN ALPHA-M"/>
    <property type="match status" value="1"/>
</dbReference>
<dbReference type="Proteomes" id="UP000248484">
    <property type="component" value="Chromosome 14"/>
</dbReference>
<dbReference type="SMART" id="SM00191">
    <property type="entry name" value="Int_alpha"/>
    <property type="match status" value="4"/>
</dbReference>
<evidence type="ECO:0000256" key="3">
    <source>
        <dbReference type="ARBA" id="ARBA00022692"/>
    </source>
</evidence>
<dbReference type="CDD" id="cd01469">
    <property type="entry name" value="vWA_integrins_alpha_subunit"/>
    <property type="match status" value="1"/>
</dbReference>